<dbReference type="SMART" id="SM00347">
    <property type="entry name" value="HTH_MARR"/>
    <property type="match status" value="1"/>
</dbReference>
<dbReference type="PANTHER" id="PTHR33164">
    <property type="entry name" value="TRANSCRIPTIONAL REGULATOR, MARR FAMILY"/>
    <property type="match status" value="1"/>
</dbReference>
<dbReference type="GO" id="GO:0006950">
    <property type="term" value="P:response to stress"/>
    <property type="evidence" value="ECO:0007669"/>
    <property type="project" value="TreeGrafter"/>
</dbReference>
<dbReference type="InterPro" id="IPR039422">
    <property type="entry name" value="MarR/SlyA-like"/>
</dbReference>
<dbReference type="SMART" id="SM00418">
    <property type="entry name" value="HTH_ARSR"/>
    <property type="match status" value="1"/>
</dbReference>
<comment type="caution">
    <text evidence="2">The sequence shown here is derived from an EMBL/GenBank/DDBJ whole genome shotgun (WGS) entry which is preliminary data.</text>
</comment>
<dbReference type="PRINTS" id="PR00598">
    <property type="entry name" value="HTHMARR"/>
</dbReference>
<dbReference type="Pfam" id="PF12802">
    <property type="entry name" value="MarR_2"/>
    <property type="match status" value="1"/>
</dbReference>
<gene>
    <name evidence="2" type="ORF">FYC51_07610</name>
</gene>
<reference evidence="2 3" key="1">
    <citation type="submission" date="2019-08" db="EMBL/GenBank/DDBJ databases">
        <authorList>
            <person name="Hu J."/>
        </authorList>
    </citation>
    <scope>NUCLEOTIDE SEQUENCE [LARGE SCALE GENOMIC DNA]</scope>
    <source>
        <strain evidence="2 3">NEAU-184</strain>
    </source>
</reference>
<dbReference type="AlphaFoldDB" id="A0A5S4V6P9"/>
<accession>A0A5S4V6P9</accession>
<dbReference type="GO" id="GO:0003700">
    <property type="term" value="F:DNA-binding transcription factor activity"/>
    <property type="evidence" value="ECO:0007669"/>
    <property type="project" value="InterPro"/>
</dbReference>
<proteinExistence type="predicted"/>
<feature type="domain" description="HTH marR-type" evidence="1">
    <location>
        <begin position="5"/>
        <end position="140"/>
    </location>
</feature>
<protein>
    <submittedName>
        <fullName evidence="2">MarR family transcriptional regulator</fullName>
    </submittedName>
</protein>
<dbReference type="InterPro" id="IPR036388">
    <property type="entry name" value="WH-like_DNA-bd_sf"/>
</dbReference>
<evidence type="ECO:0000259" key="1">
    <source>
        <dbReference type="PROSITE" id="PS50995"/>
    </source>
</evidence>
<organism evidence="2 3">
    <name type="scientific">Agromyces mariniharenae</name>
    <dbReference type="NCBI Taxonomy" id="2604423"/>
    <lineage>
        <taxon>Bacteria</taxon>
        <taxon>Bacillati</taxon>
        <taxon>Actinomycetota</taxon>
        <taxon>Actinomycetes</taxon>
        <taxon>Micrococcales</taxon>
        <taxon>Microbacteriaceae</taxon>
        <taxon>Agromyces</taxon>
    </lineage>
</organism>
<dbReference type="InterPro" id="IPR000835">
    <property type="entry name" value="HTH_MarR-typ"/>
</dbReference>
<dbReference type="InterPro" id="IPR011991">
    <property type="entry name" value="ArsR-like_HTH"/>
</dbReference>
<dbReference type="Gene3D" id="1.10.10.10">
    <property type="entry name" value="Winged helix-like DNA-binding domain superfamily/Winged helix DNA-binding domain"/>
    <property type="match status" value="1"/>
</dbReference>
<dbReference type="InterPro" id="IPR001845">
    <property type="entry name" value="HTH_ArsR_DNA-bd_dom"/>
</dbReference>
<dbReference type="PROSITE" id="PS50995">
    <property type="entry name" value="HTH_MARR_2"/>
    <property type="match status" value="1"/>
</dbReference>
<dbReference type="RefSeq" id="WP_148732992.1">
    <property type="nucleotide sequence ID" value="NZ_VSSB01000001.1"/>
</dbReference>
<keyword evidence="3" id="KW-1185">Reference proteome</keyword>
<name>A0A5S4V6P9_9MICO</name>
<dbReference type="CDD" id="cd00090">
    <property type="entry name" value="HTH_ARSR"/>
    <property type="match status" value="1"/>
</dbReference>
<dbReference type="EMBL" id="VSSB01000001">
    <property type="protein sequence ID" value="TYL53523.1"/>
    <property type="molecule type" value="Genomic_DNA"/>
</dbReference>
<dbReference type="SUPFAM" id="SSF46785">
    <property type="entry name" value="Winged helix' DNA-binding domain"/>
    <property type="match status" value="1"/>
</dbReference>
<dbReference type="InterPro" id="IPR036390">
    <property type="entry name" value="WH_DNA-bd_sf"/>
</dbReference>
<dbReference type="Proteomes" id="UP000325243">
    <property type="component" value="Unassembled WGS sequence"/>
</dbReference>
<dbReference type="PANTHER" id="PTHR33164:SF104">
    <property type="entry name" value="TRANSCRIPTIONAL REGULATORY PROTEIN"/>
    <property type="match status" value="1"/>
</dbReference>
<evidence type="ECO:0000313" key="3">
    <source>
        <dbReference type="Proteomes" id="UP000325243"/>
    </source>
</evidence>
<evidence type="ECO:0000313" key="2">
    <source>
        <dbReference type="EMBL" id="TYL53523.1"/>
    </source>
</evidence>
<sequence length="155" mass="16938">MPDTAARLGSLISPLRRSLLRVARSSEHLPEIPDAQVELLRALPAGRESSPGELADELGLSRPTISNLLRDMERAKLVTRRGATDDRRRVVVAASDRALDLLARFDRASAAVLAEVLGRLSDDDRRALDAALPALERLRDAVEDVSHHRAEGGLR</sequence>